<dbReference type="AlphaFoldDB" id="A0A2H5XG40"/>
<feature type="binding site" evidence="8">
    <location>
        <begin position="27"/>
        <end position="29"/>
    </location>
    <ligand>
        <name>substrate</name>
    </ligand>
</feature>
<feature type="domain" description="Radical SAM core" evidence="9">
    <location>
        <begin position="33"/>
        <end position="272"/>
    </location>
</feature>
<dbReference type="PIRSF" id="PIRSF000370">
    <property type="entry name" value="QueE"/>
    <property type="match status" value="1"/>
</dbReference>
<dbReference type="GO" id="GO:1904047">
    <property type="term" value="F:S-adenosyl-L-methionine binding"/>
    <property type="evidence" value="ECO:0007669"/>
    <property type="project" value="UniProtKB-UniRule"/>
</dbReference>
<reference evidence="11" key="1">
    <citation type="submission" date="2017-09" db="EMBL/GenBank/DDBJ databases">
        <title>Metaegenomics of thermophilic ammonia-oxidizing enrichment culture.</title>
        <authorList>
            <person name="Kato S."/>
            <person name="Suzuki K."/>
        </authorList>
    </citation>
    <scope>NUCLEOTIDE SEQUENCE [LARGE SCALE GENOMIC DNA]</scope>
</reference>
<evidence type="ECO:0000256" key="8">
    <source>
        <dbReference type="HAMAP-Rule" id="MF_00917"/>
    </source>
</evidence>
<evidence type="ECO:0000256" key="1">
    <source>
        <dbReference type="ARBA" id="ARBA00022485"/>
    </source>
</evidence>
<evidence type="ECO:0000256" key="3">
    <source>
        <dbReference type="ARBA" id="ARBA00022723"/>
    </source>
</evidence>
<comment type="caution">
    <text evidence="10">The sequence shown here is derived from an EMBL/GenBank/DDBJ whole genome shotgun (WGS) entry which is preliminary data.</text>
</comment>
<keyword evidence="3 8" id="KW-0479">Metal-binding</keyword>
<dbReference type="InterPro" id="IPR007197">
    <property type="entry name" value="rSAM"/>
</dbReference>
<evidence type="ECO:0000256" key="5">
    <source>
        <dbReference type="ARBA" id="ARBA00023004"/>
    </source>
</evidence>
<comment type="function">
    <text evidence="8">Catalyzes the complex heterocyclic radical-mediated conversion of 6-carboxy-5,6,7,8-tetrahydropterin (CPH4) to 7-carboxy-7-deazaguanine (CDG), a step common to the biosynthetic pathways of all 7-deazapurine-containing compounds.</text>
</comment>
<feature type="binding site" evidence="8">
    <location>
        <position position="46"/>
    </location>
    <ligand>
        <name>[4Fe-4S] cluster</name>
        <dbReference type="ChEBI" id="CHEBI:49883"/>
        <note>4Fe-4S-S-AdoMet</note>
    </ligand>
</feature>
<comment type="cofactor">
    <cofactor evidence="8">
        <name>S-adenosyl-L-methionine</name>
        <dbReference type="ChEBI" id="CHEBI:59789"/>
    </cofactor>
    <text evidence="8">Binds 1 S-adenosyl-L-methionine per subunit.</text>
</comment>
<dbReference type="UniPathway" id="UPA00391"/>
<evidence type="ECO:0000256" key="7">
    <source>
        <dbReference type="ARBA" id="ARBA00023239"/>
    </source>
</evidence>
<comment type="pathway">
    <text evidence="8">Purine metabolism; 7-cyano-7-deazaguanine biosynthesis.</text>
</comment>
<dbReference type="Gene3D" id="3.20.20.70">
    <property type="entry name" value="Aldolase class I"/>
    <property type="match status" value="1"/>
</dbReference>
<keyword evidence="4 8" id="KW-0460">Magnesium</keyword>
<keyword evidence="5 8" id="KW-0408">Iron</keyword>
<dbReference type="Proteomes" id="UP000236173">
    <property type="component" value="Unassembled WGS sequence"/>
</dbReference>
<dbReference type="Pfam" id="PF04055">
    <property type="entry name" value="Radical_SAM"/>
    <property type="match status" value="1"/>
</dbReference>
<feature type="binding site" evidence="8">
    <location>
        <position position="107"/>
    </location>
    <ligand>
        <name>substrate</name>
    </ligand>
</feature>
<keyword evidence="2 8" id="KW-0949">S-adenosyl-L-methionine</keyword>
<dbReference type="InterPro" id="IPR013785">
    <property type="entry name" value="Aldolase_TIM"/>
</dbReference>
<sequence length="272" mass="29712">MKTITARLSASTTERQKGNLSELYLSLQGEGLWVGIPMVFVRTTGCHRRCKYCDTEYALVAERTARIWLGWRSGAPHLVVDNPVLVSQVVAWVPQAAGGVTDWVTFTGGEPLLQAEFLAASAAVLKAQGFRILLETEGGLPDRLAKVLPHLDAVAADIKLPSTTGEPLDWDATEHFFRLIAAAPVTACAKIVVTPDIDESEFRCAVDLLTRLHAAADRERLPIALILQPVTPARFVTEPPSRALLLRLAAIARSRLPDIRIVPQVHKLIHLA</sequence>
<dbReference type="SUPFAM" id="SSF102114">
    <property type="entry name" value="Radical SAM enzymes"/>
    <property type="match status" value="1"/>
</dbReference>
<dbReference type="PROSITE" id="PS51918">
    <property type="entry name" value="RADICAL_SAM"/>
    <property type="match status" value="1"/>
</dbReference>
<evidence type="ECO:0000259" key="9">
    <source>
        <dbReference type="PROSITE" id="PS51918"/>
    </source>
</evidence>
<keyword evidence="1 8" id="KW-0004">4Fe-4S</keyword>
<feature type="binding site" evidence="8">
    <location>
        <position position="42"/>
    </location>
    <ligand>
        <name>substrate</name>
    </ligand>
</feature>
<dbReference type="HAMAP" id="MF_00917">
    <property type="entry name" value="QueE"/>
    <property type="match status" value="1"/>
</dbReference>
<dbReference type="SFLD" id="SFLDS00029">
    <property type="entry name" value="Radical_SAM"/>
    <property type="match status" value="1"/>
</dbReference>
<feature type="binding site" evidence="8">
    <location>
        <position position="53"/>
    </location>
    <ligand>
        <name>[4Fe-4S] cluster</name>
        <dbReference type="ChEBI" id="CHEBI:49883"/>
        <note>4Fe-4S-S-AdoMet</note>
    </ligand>
</feature>
<dbReference type="PANTHER" id="PTHR42836:SF1">
    <property type="entry name" value="7-CARBOXY-7-DEAZAGUANINE SYNTHASE"/>
    <property type="match status" value="1"/>
</dbReference>
<evidence type="ECO:0000256" key="6">
    <source>
        <dbReference type="ARBA" id="ARBA00023014"/>
    </source>
</evidence>
<dbReference type="PANTHER" id="PTHR42836">
    <property type="entry name" value="7-CARBOXY-7-DEAZAGUANINE SYNTHASE"/>
    <property type="match status" value="1"/>
</dbReference>
<comment type="catalytic activity">
    <reaction evidence="8">
        <text>6-carboxy-5,6,7,8-tetrahydropterin + H(+) = 7-carboxy-7-carbaguanine + NH4(+)</text>
        <dbReference type="Rhea" id="RHEA:27974"/>
        <dbReference type="ChEBI" id="CHEBI:15378"/>
        <dbReference type="ChEBI" id="CHEBI:28938"/>
        <dbReference type="ChEBI" id="CHEBI:61032"/>
        <dbReference type="ChEBI" id="CHEBI:61036"/>
        <dbReference type="EC" id="4.3.99.3"/>
    </reaction>
</comment>
<evidence type="ECO:0000256" key="2">
    <source>
        <dbReference type="ARBA" id="ARBA00022691"/>
    </source>
</evidence>
<keyword evidence="8" id="KW-0671">Queuosine biosynthesis</keyword>
<comment type="similarity">
    <text evidence="8">Belongs to the radical SAM superfamily. 7-carboxy-7-deazaguanine synthase family.</text>
</comment>
<comment type="cofactor">
    <cofactor evidence="8">
        <name>[4Fe-4S] cluster</name>
        <dbReference type="ChEBI" id="CHEBI:49883"/>
    </cofactor>
    <text evidence="8">Binds 1 [4Fe-4S] cluster. The cluster is coordinated with 3 cysteines and an exchangeable S-adenosyl-L-methionine.</text>
</comment>
<dbReference type="GO" id="GO:0016840">
    <property type="term" value="F:carbon-nitrogen lyase activity"/>
    <property type="evidence" value="ECO:0007669"/>
    <property type="project" value="UniProtKB-UniRule"/>
</dbReference>
<dbReference type="EMBL" id="BEHT01000054">
    <property type="protein sequence ID" value="GBD00146.1"/>
    <property type="molecule type" value="Genomic_DNA"/>
</dbReference>
<dbReference type="InterPro" id="IPR024924">
    <property type="entry name" value="7-CO-7-deazaguanine_synth-like"/>
</dbReference>
<dbReference type="GO" id="GO:0008616">
    <property type="term" value="P:tRNA queuosine(34) biosynthetic process"/>
    <property type="evidence" value="ECO:0007669"/>
    <property type="project" value="UniProtKB-UniRule"/>
</dbReference>
<accession>A0A2H5XG40</accession>
<evidence type="ECO:0000256" key="4">
    <source>
        <dbReference type="ARBA" id="ARBA00022842"/>
    </source>
</evidence>
<evidence type="ECO:0000313" key="10">
    <source>
        <dbReference type="EMBL" id="GBD00146.1"/>
    </source>
</evidence>
<feature type="binding site" evidence="8">
    <location>
        <begin position="52"/>
        <end position="54"/>
    </location>
    <ligand>
        <name>S-adenosyl-L-methionine</name>
        <dbReference type="ChEBI" id="CHEBI:59789"/>
    </ligand>
</feature>
<feature type="binding site" evidence="8">
    <location>
        <position position="109"/>
    </location>
    <ligand>
        <name>S-adenosyl-L-methionine</name>
        <dbReference type="ChEBI" id="CHEBI:59789"/>
    </ligand>
</feature>
<comment type="cofactor">
    <cofactor evidence="8">
        <name>Mg(2+)</name>
        <dbReference type="ChEBI" id="CHEBI:18420"/>
    </cofactor>
</comment>
<feature type="binding site" evidence="8">
    <location>
        <position position="50"/>
    </location>
    <ligand>
        <name>[4Fe-4S] cluster</name>
        <dbReference type="ChEBI" id="CHEBI:49883"/>
        <note>4Fe-4S-S-AdoMet</note>
    </ligand>
</feature>
<evidence type="ECO:0000313" key="11">
    <source>
        <dbReference type="Proteomes" id="UP000236173"/>
    </source>
</evidence>
<feature type="binding site" evidence="8">
    <location>
        <position position="55"/>
    </location>
    <ligand>
        <name>Mg(2+)</name>
        <dbReference type="ChEBI" id="CHEBI:18420"/>
    </ligand>
</feature>
<comment type="subunit">
    <text evidence="8">Homodimer.</text>
</comment>
<organism evidence="10 11">
    <name type="scientific">Candidatus Fervidibacter japonicus</name>
    <dbReference type="NCBI Taxonomy" id="2035412"/>
    <lineage>
        <taxon>Bacteria</taxon>
        <taxon>Candidatus Fervidibacterota</taxon>
        <taxon>Candidatus Fervidibacter</taxon>
    </lineage>
</organism>
<keyword evidence="6 8" id="KW-0411">Iron-sulfur</keyword>
<dbReference type="GO" id="GO:0000287">
    <property type="term" value="F:magnesium ion binding"/>
    <property type="evidence" value="ECO:0007669"/>
    <property type="project" value="UniProtKB-UniRule"/>
</dbReference>
<dbReference type="InterPro" id="IPR058240">
    <property type="entry name" value="rSAM_sf"/>
</dbReference>
<gene>
    <name evidence="8 10" type="primary">queE</name>
    <name evidence="10" type="ORF">HRbin17_02683</name>
</gene>
<protein>
    <recommendedName>
        <fullName evidence="8">7-carboxy-7-deazaguanine synthase</fullName>
        <shortName evidence="8">CDG synthase</shortName>
        <ecNumber evidence="8">4.3.99.3</ecNumber>
    </recommendedName>
    <alternativeName>
        <fullName evidence="8">Queuosine biosynthesis protein QueE</fullName>
    </alternativeName>
</protein>
<dbReference type="EC" id="4.3.99.3" evidence="8"/>
<proteinExistence type="inferred from homology"/>
<comment type="caution">
    <text evidence="8">Lacks conserved residue(s) required for the propagation of feature annotation.</text>
</comment>
<dbReference type="CDD" id="cd01335">
    <property type="entry name" value="Radical_SAM"/>
    <property type="match status" value="1"/>
</dbReference>
<name>A0A2H5XG40_9BACT</name>
<keyword evidence="7 8" id="KW-0456">Lyase</keyword>
<dbReference type="GO" id="GO:0051539">
    <property type="term" value="F:4 iron, 4 sulfur cluster binding"/>
    <property type="evidence" value="ECO:0007669"/>
    <property type="project" value="UniProtKB-UniRule"/>
</dbReference>